<feature type="region of interest" description="Disordered" evidence="1">
    <location>
        <begin position="1"/>
        <end position="40"/>
    </location>
</feature>
<dbReference type="RefSeq" id="WP_169606961.1">
    <property type="nucleotide sequence ID" value="NZ_CP051682.1"/>
</dbReference>
<dbReference type="KEGG" id="mrob:HH214_08740"/>
<reference evidence="2 3" key="1">
    <citation type="submission" date="2020-04" db="EMBL/GenBank/DDBJ databases">
        <title>Genome sequencing of novel species.</title>
        <authorList>
            <person name="Heo J."/>
            <person name="Kim S.-J."/>
            <person name="Kim J.-S."/>
            <person name="Hong S.-B."/>
            <person name="Kwon S.-W."/>
        </authorList>
    </citation>
    <scope>NUCLEOTIDE SEQUENCE [LARGE SCALE GENOMIC DNA]</scope>
    <source>
        <strain evidence="2 3">F39-2</strain>
    </source>
</reference>
<organism evidence="2 3">
    <name type="scientific">Mucilaginibacter robiniae</name>
    <dbReference type="NCBI Taxonomy" id="2728022"/>
    <lineage>
        <taxon>Bacteria</taxon>
        <taxon>Pseudomonadati</taxon>
        <taxon>Bacteroidota</taxon>
        <taxon>Sphingobacteriia</taxon>
        <taxon>Sphingobacteriales</taxon>
        <taxon>Sphingobacteriaceae</taxon>
        <taxon>Mucilaginibacter</taxon>
    </lineage>
</organism>
<protein>
    <recommendedName>
        <fullName evidence="4">DUF3408 domain-containing protein</fullName>
    </recommendedName>
</protein>
<feature type="compositionally biased region" description="Basic and acidic residues" evidence="1">
    <location>
        <begin position="10"/>
        <end position="22"/>
    </location>
</feature>
<evidence type="ECO:0000256" key="1">
    <source>
        <dbReference type="SAM" id="MobiDB-lite"/>
    </source>
</evidence>
<evidence type="ECO:0000313" key="2">
    <source>
        <dbReference type="EMBL" id="QJD95955.1"/>
    </source>
</evidence>
<evidence type="ECO:0008006" key="4">
    <source>
        <dbReference type="Google" id="ProtNLM"/>
    </source>
</evidence>
<evidence type="ECO:0000313" key="3">
    <source>
        <dbReference type="Proteomes" id="UP000503278"/>
    </source>
</evidence>
<dbReference type="AlphaFoldDB" id="A0A7L5DY64"/>
<accession>A0A7L5DY64</accession>
<name>A0A7L5DY64_9SPHI</name>
<proteinExistence type="predicted"/>
<gene>
    <name evidence="2" type="ORF">HH214_08740</name>
</gene>
<keyword evidence="3" id="KW-1185">Reference proteome</keyword>
<dbReference type="EMBL" id="CP051682">
    <property type="protein sequence ID" value="QJD95955.1"/>
    <property type="molecule type" value="Genomic_DNA"/>
</dbReference>
<dbReference type="Proteomes" id="UP000503278">
    <property type="component" value="Chromosome"/>
</dbReference>
<sequence length="115" mass="12991">MENLKSLADQLREELGKPEKGTQKNKVTKPAAPVPKKPASGPAEIVKAIQTYDNTHHKTMVHVRFDTRTVDLMNRFKLAAGVDVTKLVAFAVQQLFETHPELKQTIKQYLQNLEL</sequence>